<feature type="chain" id="PRO_5045166520" evidence="1">
    <location>
        <begin position="24"/>
        <end position="266"/>
    </location>
</feature>
<dbReference type="Proteomes" id="UP001430065">
    <property type="component" value="Unassembled WGS sequence"/>
</dbReference>
<evidence type="ECO:0000313" key="2">
    <source>
        <dbReference type="EMBL" id="MBM7123434.1"/>
    </source>
</evidence>
<sequence>MTKAVLCSLCIAMLAAAPGWSMAQTSDPAAHPEDLRQLGVLEQALAEPGVIEHHSDLYFRTLGADAYKAGDKKRALEMFTSAARYGDKPSEAMVATMYWNGEGTSVDRPRAYAWMDLAADRGYHDLLIQRELYWNRLSPSERDEAIAVGKQIYDEYSDERGQQHLAAELSRVALQATGSHTGYVGNGVVARSLGGVGTAFGGSVRGYLNDNNIAQLSQYYSSAAWSADDYLHLKDLQWRFKGPLQGNVEVGAPLQFSPTPDSQPRG</sequence>
<reference evidence="2 3" key="1">
    <citation type="submission" date="2020-10" db="EMBL/GenBank/DDBJ databases">
        <title>Phylogeny of dyella-like bacteria.</title>
        <authorList>
            <person name="Fu J."/>
        </authorList>
    </citation>
    <scope>NUCLEOTIDE SEQUENCE [LARGE SCALE GENOMIC DNA]</scope>
    <source>
        <strain evidence="2 3">THG-B117</strain>
    </source>
</reference>
<feature type="signal peptide" evidence="1">
    <location>
        <begin position="1"/>
        <end position="23"/>
    </location>
</feature>
<name>A0ABS2JWR6_9GAMM</name>
<dbReference type="Gene3D" id="1.25.40.10">
    <property type="entry name" value="Tetratricopeptide repeat domain"/>
    <property type="match status" value="1"/>
</dbReference>
<gene>
    <name evidence="2" type="ORF">ISP20_19885</name>
</gene>
<protein>
    <submittedName>
        <fullName evidence="2">Sel1 repeat family protein</fullName>
    </submittedName>
</protein>
<comment type="caution">
    <text evidence="2">The sequence shown here is derived from an EMBL/GenBank/DDBJ whole genome shotgun (WGS) entry which is preliminary data.</text>
</comment>
<dbReference type="InterPro" id="IPR011990">
    <property type="entry name" value="TPR-like_helical_dom_sf"/>
</dbReference>
<dbReference type="EMBL" id="JADIKC010000012">
    <property type="protein sequence ID" value="MBM7123434.1"/>
    <property type="molecule type" value="Genomic_DNA"/>
</dbReference>
<dbReference type="InterPro" id="IPR006597">
    <property type="entry name" value="Sel1-like"/>
</dbReference>
<evidence type="ECO:0000313" key="3">
    <source>
        <dbReference type="Proteomes" id="UP001430065"/>
    </source>
</evidence>
<organism evidence="2 3">
    <name type="scientific">Dyella kyungheensis</name>
    <dbReference type="NCBI Taxonomy" id="1242174"/>
    <lineage>
        <taxon>Bacteria</taxon>
        <taxon>Pseudomonadati</taxon>
        <taxon>Pseudomonadota</taxon>
        <taxon>Gammaproteobacteria</taxon>
        <taxon>Lysobacterales</taxon>
        <taxon>Rhodanobacteraceae</taxon>
        <taxon>Dyella</taxon>
    </lineage>
</organism>
<evidence type="ECO:0000256" key="1">
    <source>
        <dbReference type="SAM" id="SignalP"/>
    </source>
</evidence>
<dbReference type="RefSeq" id="WP_204637889.1">
    <property type="nucleotide sequence ID" value="NZ_JADIKC010000012.1"/>
</dbReference>
<dbReference type="SUPFAM" id="SSF81901">
    <property type="entry name" value="HCP-like"/>
    <property type="match status" value="1"/>
</dbReference>
<proteinExistence type="predicted"/>
<accession>A0ABS2JWR6</accession>
<dbReference type="Pfam" id="PF08238">
    <property type="entry name" value="Sel1"/>
    <property type="match status" value="2"/>
</dbReference>
<keyword evidence="1" id="KW-0732">Signal</keyword>
<keyword evidence="3" id="KW-1185">Reference proteome</keyword>